<proteinExistence type="predicted"/>
<dbReference type="AlphaFoldDB" id="A0A9P7FCW8"/>
<keyword evidence="2" id="KW-1185">Reference proteome</keyword>
<name>A0A9P7FCW8_9AGAM</name>
<protein>
    <submittedName>
        <fullName evidence="1">Uncharacterized protein</fullName>
    </submittedName>
</protein>
<reference evidence="1" key="1">
    <citation type="journal article" date="2020" name="New Phytol.">
        <title>Comparative genomics reveals dynamic genome evolution in host specialist ectomycorrhizal fungi.</title>
        <authorList>
            <person name="Lofgren L.A."/>
            <person name="Nguyen N.H."/>
            <person name="Vilgalys R."/>
            <person name="Ruytinx J."/>
            <person name="Liao H.L."/>
            <person name="Branco S."/>
            <person name="Kuo A."/>
            <person name="LaButti K."/>
            <person name="Lipzen A."/>
            <person name="Andreopoulos W."/>
            <person name="Pangilinan J."/>
            <person name="Riley R."/>
            <person name="Hundley H."/>
            <person name="Na H."/>
            <person name="Barry K."/>
            <person name="Grigoriev I.V."/>
            <person name="Stajich J.E."/>
            <person name="Kennedy P.G."/>
        </authorList>
    </citation>
    <scope>NUCLEOTIDE SEQUENCE</scope>
    <source>
        <strain evidence="1">FC423</strain>
    </source>
</reference>
<dbReference type="EMBL" id="JABBWM010000016">
    <property type="protein sequence ID" value="KAG2112062.1"/>
    <property type="molecule type" value="Genomic_DNA"/>
</dbReference>
<comment type="caution">
    <text evidence="1">The sequence shown here is derived from an EMBL/GenBank/DDBJ whole genome shotgun (WGS) entry which is preliminary data.</text>
</comment>
<gene>
    <name evidence="1" type="ORF">F5147DRAFT_572787</name>
</gene>
<dbReference type="Proteomes" id="UP000823399">
    <property type="component" value="Unassembled WGS sequence"/>
</dbReference>
<accession>A0A9P7FCW8</accession>
<dbReference type="GeneID" id="64693368"/>
<dbReference type="OrthoDB" id="5599163at2759"/>
<organism evidence="1 2">
    <name type="scientific">Suillus discolor</name>
    <dbReference type="NCBI Taxonomy" id="1912936"/>
    <lineage>
        <taxon>Eukaryota</taxon>
        <taxon>Fungi</taxon>
        <taxon>Dikarya</taxon>
        <taxon>Basidiomycota</taxon>
        <taxon>Agaricomycotina</taxon>
        <taxon>Agaricomycetes</taxon>
        <taxon>Agaricomycetidae</taxon>
        <taxon>Boletales</taxon>
        <taxon>Suillineae</taxon>
        <taxon>Suillaceae</taxon>
        <taxon>Suillus</taxon>
    </lineage>
</organism>
<evidence type="ECO:0000313" key="2">
    <source>
        <dbReference type="Proteomes" id="UP000823399"/>
    </source>
</evidence>
<dbReference type="RefSeq" id="XP_041295119.1">
    <property type="nucleotide sequence ID" value="XM_041431109.1"/>
</dbReference>
<sequence>MPIHLQCISELTRKYVQSQEAQIVRQFPNDPLENLVPLSLNPPDIFPTKKLTVEQLEALNINSKGFLHPEEEKLFRYIMWLHQDALAFEDTDRGTLKESYFSSYIIPTVPHIPWEYKIIPIPPGIQSKVIDVLKLKIDAGVYEASQSAYRS</sequence>
<evidence type="ECO:0000313" key="1">
    <source>
        <dbReference type="EMBL" id="KAG2112062.1"/>
    </source>
</evidence>